<keyword evidence="1" id="KW-0800">Toxin</keyword>
<evidence type="ECO:0000256" key="1">
    <source>
        <dbReference type="ARBA" id="ARBA00022656"/>
    </source>
</evidence>
<dbReference type="EMBL" id="MRVG01000026">
    <property type="protein sequence ID" value="PMB63339.1"/>
    <property type="molecule type" value="Genomic_DNA"/>
</dbReference>
<dbReference type="GO" id="GO:0090729">
    <property type="term" value="F:toxin activity"/>
    <property type="evidence" value="ECO:0007669"/>
    <property type="project" value="UniProtKB-KW"/>
</dbReference>
<keyword evidence="3" id="KW-0843">Virulence</keyword>
<evidence type="ECO:0000313" key="6">
    <source>
        <dbReference type="EMBL" id="PMB63339.1"/>
    </source>
</evidence>
<evidence type="ECO:0000256" key="2">
    <source>
        <dbReference type="ARBA" id="ARBA00022729"/>
    </source>
</evidence>
<evidence type="ECO:0000256" key="3">
    <source>
        <dbReference type="ARBA" id="ARBA00023026"/>
    </source>
</evidence>
<evidence type="ECO:0000256" key="4">
    <source>
        <dbReference type="ARBA" id="ARBA00023157"/>
    </source>
</evidence>
<evidence type="ECO:0000313" key="7">
    <source>
        <dbReference type="Proteomes" id="UP000235728"/>
    </source>
</evidence>
<evidence type="ECO:0000256" key="5">
    <source>
        <dbReference type="SAM" id="MobiDB-lite"/>
    </source>
</evidence>
<keyword evidence="4" id="KW-1015">Disulfide bond</keyword>
<accession>A0A2N6N7U1</accession>
<dbReference type="InterPro" id="IPR001144">
    <property type="entry name" value="Enterotoxin_A"/>
</dbReference>
<name>A0A2N6N7U1_BEABA</name>
<keyword evidence="2" id="KW-0732">Signal</keyword>
<dbReference type="Proteomes" id="UP000235728">
    <property type="component" value="Unassembled WGS sequence"/>
</dbReference>
<dbReference type="Pfam" id="PF01375">
    <property type="entry name" value="Enterotoxin_a"/>
    <property type="match status" value="1"/>
</dbReference>
<dbReference type="AlphaFoldDB" id="A0A2N6N7U1"/>
<gene>
    <name evidence="6" type="ORF">BM221_010810</name>
</gene>
<dbReference type="Gene3D" id="3.90.210.10">
    <property type="entry name" value="Heat-Labile Enterotoxin, subunit A"/>
    <property type="match status" value="1"/>
</dbReference>
<comment type="caution">
    <text evidence="6">The sequence shown here is derived from an EMBL/GenBank/DDBJ whole genome shotgun (WGS) entry which is preliminary data.</text>
</comment>
<sequence length="232" mass="25367">MIDLNDSGFRLTFGAEEEFSALGGIPYDQIEAWIPMANADLKTKMTKADGLKFHDFETFSAEYPAKKWTVNPDYNHQKYDLLAASPGQPQLAGDDKNLAKYSDKTLEKYAIEFMEKNGAAVGWAGKFPLSFLNTPASSSEPAASAPAQTPSTQAPSTQNPSTQTPSTAKPNFWELEAKLCATGPDGKGKHGLDKNQCHREVSQCAFEAHKSPDSNWDTVIKCMDTKFLPAAH</sequence>
<proteinExistence type="predicted"/>
<reference evidence="6 7" key="1">
    <citation type="journal article" date="2016" name="Appl. Microbiol. Biotechnol.">
        <title>Characterization of T-DNA insertion mutants with decreased virulence in the entomopathogenic fungus Beauveria bassiana JEF-007.</title>
        <authorList>
            <person name="Kim S."/>
            <person name="Lee S.J."/>
            <person name="Nai Y.S."/>
            <person name="Yu J.S."/>
            <person name="Lee M.R."/>
            <person name="Yang Y.T."/>
            <person name="Kim J.S."/>
        </authorList>
    </citation>
    <scope>NUCLEOTIDE SEQUENCE [LARGE SCALE GENOMIC DNA]</scope>
    <source>
        <strain evidence="6 7">JEF-007</strain>
    </source>
</reference>
<dbReference type="SUPFAM" id="SSF56399">
    <property type="entry name" value="ADP-ribosylation"/>
    <property type="match status" value="1"/>
</dbReference>
<protein>
    <submittedName>
        <fullName evidence="6">Uncharacterized protein</fullName>
    </submittedName>
</protein>
<feature type="region of interest" description="Disordered" evidence="5">
    <location>
        <begin position="135"/>
        <end position="168"/>
    </location>
</feature>
<organism evidence="6 7">
    <name type="scientific">Beauveria bassiana</name>
    <name type="common">White muscardine disease fungus</name>
    <name type="synonym">Tritirachium shiotae</name>
    <dbReference type="NCBI Taxonomy" id="176275"/>
    <lineage>
        <taxon>Eukaryota</taxon>
        <taxon>Fungi</taxon>
        <taxon>Dikarya</taxon>
        <taxon>Ascomycota</taxon>
        <taxon>Pezizomycotina</taxon>
        <taxon>Sordariomycetes</taxon>
        <taxon>Hypocreomycetidae</taxon>
        <taxon>Hypocreales</taxon>
        <taxon>Cordycipitaceae</taxon>
        <taxon>Beauveria</taxon>
    </lineage>
</organism>